<organism evidence="2 3">
    <name type="scientific">Sanguibacter biliveldensis</name>
    <dbReference type="NCBI Taxonomy" id="3030830"/>
    <lineage>
        <taxon>Bacteria</taxon>
        <taxon>Bacillati</taxon>
        <taxon>Actinomycetota</taxon>
        <taxon>Actinomycetes</taxon>
        <taxon>Micrococcales</taxon>
        <taxon>Sanguibacteraceae</taxon>
        <taxon>Sanguibacter</taxon>
    </lineage>
</organism>
<accession>A0AAF0Z8C2</accession>
<dbReference type="Gene3D" id="3.40.109.10">
    <property type="entry name" value="NADH Oxidase"/>
    <property type="match status" value="1"/>
</dbReference>
<dbReference type="EMBL" id="CP138359">
    <property type="protein sequence ID" value="WPF82619.1"/>
    <property type="molecule type" value="Genomic_DNA"/>
</dbReference>
<evidence type="ECO:0000256" key="1">
    <source>
        <dbReference type="SAM" id="MobiDB-lite"/>
    </source>
</evidence>
<name>A0AAF0Z8C2_9MICO</name>
<dbReference type="RefSeq" id="WP_319158152.1">
    <property type="nucleotide sequence ID" value="NZ_CP138359.1"/>
</dbReference>
<dbReference type="AlphaFoldDB" id="A0AAF0Z8C2"/>
<dbReference type="SUPFAM" id="SSF55469">
    <property type="entry name" value="FMN-dependent nitroreductase-like"/>
    <property type="match status" value="1"/>
</dbReference>
<dbReference type="GO" id="GO:0016491">
    <property type="term" value="F:oxidoreductase activity"/>
    <property type="evidence" value="ECO:0007669"/>
    <property type="project" value="InterPro"/>
</dbReference>
<gene>
    <name evidence="2" type="ORF">SANBI_000230</name>
</gene>
<proteinExistence type="predicted"/>
<feature type="region of interest" description="Disordered" evidence="1">
    <location>
        <begin position="1"/>
        <end position="21"/>
    </location>
</feature>
<sequence>MTDRAHADRRSTDDPVDRRAAPDALDARLAGYVRAAGRAPSAHNTQPWAPRVVDGAVEVSVVPSRTLPAGDPTFRDLLLSLGTWVESLAVVAAADGLVVSVEPLPALCLLEDLPVEGPADPERPVLRLTFTDADTDVHAHASAGGGTPGLTTTDGFTAAHVRDRRVFRGTLLPAPDVWRDSPRLPGWLRLLEVDDPAMRQLVRLGTAYTASRPTVAAELVRWLRLSPDHPRYALDGMTDQMLGLPVPVARLAAPFTRRPALHDPLVAMAGMVGRAAEGLGRGRPLPRRPEDRSDVRVRHLVLVADPGSRAGTAGVSGAGRATVTQPVESRIGIPEDAAVEAGRALQRLWLHAHVEGLAVAPHSEVVDSPAAHGALRRRLGLRRSEVALSVFSTGIASGPVARSPRLDGA</sequence>
<keyword evidence="3" id="KW-1185">Reference proteome</keyword>
<evidence type="ECO:0000313" key="3">
    <source>
        <dbReference type="Proteomes" id="UP001304340"/>
    </source>
</evidence>
<reference evidence="3" key="1">
    <citation type="submission" date="2023-11" db="EMBL/GenBank/DDBJ databases">
        <authorList>
            <person name="Helweg L.P."/>
            <person name="Kiel A."/>
            <person name="Hitz F."/>
            <person name="Ruckert-Reed C."/>
            <person name="Busche T."/>
            <person name="Kaltschmidt B."/>
            <person name="Kaltschmidt C."/>
        </authorList>
    </citation>
    <scope>NUCLEOTIDE SEQUENCE [LARGE SCALE GENOMIC DNA]</scope>
    <source>
        <strain evidence="3">4.1</strain>
    </source>
</reference>
<evidence type="ECO:0000313" key="2">
    <source>
        <dbReference type="EMBL" id="WPF82619.1"/>
    </source>
</evidence>
<dbReference type="InterPro" id="IPR000415">
    <property type="entry name" value="Nitroreductase-like"/>
</dbReference>
<dbReference type="Proteomes" id="UP001304340">
    <property type="component" value="Chromosome"/>
</dbReference>
<protein>
    <recommendedName>
        <fullName evidence="4">Nitroreductase domain-containing protein</fullName>
    </recommendedName>
</protein>
<evidence type="ECO:0008006" key="4">
    <source>
        <dbReference type="Google" id="ProtNLM"/>
    </source>
</evidence>
<dbReference type="KEGG" id="sbil:SANBI_000230"/>